<name>A0ABV4YR55_9BACI</name>
<sequence>MNKGNLPNVFLFDMENYISRGRRVYLNMIETIKPNVDFVVDGTYK</sequence>
<dbReference type="Proteomes" id="UP001241748">
    <property type="component" value="Unassembled WGS sequence"/>
</dbReference>
<reference evidence="1 2" key="1">
    <citation type="submission" date="2024-05" db="EMBL/GenBank/DDBJ databases">
        <authorList>
            <person name="Venkateswaran K."/>
        </authorList>
    </citation>
    <scope>NUCLEOTIDE SEQUENCE [LARGE SCALE GENOMIC DNA]</scope>
    <source>
        <strain evidence="1 2">179-C4-2-HS</strain>
    </source>
</reference>
<accession>A0ABV4YR55</accession>
<organism evidence="1 2">
    <name type="scientific">Neobacillus driksii</name>
    <dbReference type="NCBI Taxonomy" id="3035913"/>
    <lineage>
        <taxon>Bacteria</taxon>
        <taxon>Bacillati</taxon>
        <taxon>Bacillota</taxon>
        <taxon>Bacilli</taxon>
        <taxon>Bacillales</taxon>
        <taxon>Bacillaceae</taxon>
        <taxon>Neobacillus</taxon>
    </lineage>
</organism>
<evidence type="ECO:0000313" key="1">
    <source>
        <dbReference type="EMBL" id="MFB3167341.1"/>
    </source>
</evidence>
<dbReference type="RefSeq" id="WP_306074882.1">
    <property type="nucleotide sequence ID" value="NZ_JAROBZ020000001.1"/>
</dbReference>
<protein>
    <submittedName>
        <fullName evidence="1">Uncharacterized protein</fullName>
    </submittedName>
</protein>
<comment type="caution">
    <text evidence="1">The sequence shown here is derived from an EMBL/GenBank/DDBJ whole genome shotgun (WGS) entry which is preliminary data.</text>
</comment>
<keyword evidence="2" id="KW-1185">Reference proteome</keyword>
<dbReference type="EMBL" id="JAROBZ020000001">
    <property type="protein sequence ID" value="MFB3167341.1"/>
    <property type="molecule type" value="Genomic_DNA"/>
</dbReference>
<evidence type="ECO:0000313" key="2">
    <source>
        <dbReference type="Proteomes" id="UP001241748"/>
    </source>
</evidence>
<proteinExistence type="predicted"/>
<gene>
    <name evidence="1" type="ORF">P5G62_009475</name>
</gene>